<comment type="caution">
    <text evidence="2">The sequence shown here is derived from an EMBL/GenBank/DDBJ whole genome shotgun (WGS) entry which is preliminary data.</text>
</comment>
<dbReference type="PANTHER" id="PTHR35037:SF7">
    <property type="entry name" value="AUTOTRANSPORTER"/>
    <property type="match status" value="1"/>
</dbReference>
<evidence type="ECO:0000313" key="3">
    <source>
        <dbReference type="Proteomes" id="UP000026682"/>
    </source>
</evidence>
<dbReference type="PATRIC" id="fig|1331206.3.peg.685"/>
<evidence type="ECO:0000313" key="2">
    <source>
        <dbReference type="EMBL" id="KAK97463.1"/>
    </source>
</evidence>
<name>A0A158M7Q9_9BORD</name>
<dbReference type="PANTHER" id="PTHR35037">
    <property type="entry name" value="C-TERMINAL REGION OF AIDA-LIKE PROTEIN"/>
    <property type="match status" value="1"/>
</dbReference>
<dbReference type="STRING" id="35814.BBB42_12615"/>
<dbReference type="InterPro" id="IPR012332">
    <property type="entry name" value="Autotransporter_pectin_lyase_C"/>
</dbReference>
<dbReference type="InterPro" id="IPR051551">
    <property type="entry name" value="Autotransporter_adhesion"/>
</dbReference>
<dbReference type="Proteomes" id="UP000026682">
    <property type="component" value="Unassembled WGS sequence"/>
</dbReference>
<dbReference type="SMART" id="SM00869">
    <property type="entry name" value="Autotransporter"/>
    <property type="match status" value="1"/>
</dbReference>
<dbReference type="NCBIfam" id="TIGR01414">
    <property type="entry name" value="autotrans_barl"/>
    <property type="match status" value="1"/>
</dbReference>
<dbReference type="Pfam" id="PF03797">
    <property type="entry name" value="Autotransporter"/>
    <property type="match status" value="1"/>
</dbReference>
<dbReference type="Gene3D" id="2.160.20.20">
    <property type="match status" value="1"/>
</dbReference>
<organism evidence="2 3">
    <name type="scientific">Bordetella holmesii CDC-H585-BH</name>
    <dbReference type="NCBI Taxonomy" id="1331206"/>
    <lineage>
        <taxon>Bacteria</taxon>
        <taxon>Pseudomonadati</taxon>
        <taxon>Pseudomonadota</taxon>
        <taxon>Betaproteobacteria</taxon>
        <taxon>Burkholderiales</taxon>
        <taxon>Alcaligenaceae</taxon>
        <taxon>Bordetella</taxon>
    </lineage>
</organism>
<evidence type="ECO:0000259" key="1">
    <source>
        <dbReference type="PROSITE" id="PS51208"/>
    </source>
</evidence>
<protein>
    <submittedName>
        <fullName evidence="2">Autotransporter</fullName>
    </submittedName>
</protein>
<dbReference type="InterPro" id="IPR005546">
    <property type="entry name" value="Autotransporte_beta"/>
</dbReference>
<reference evidence="2 3" key="1">
    <citation type="submission" date="2014-03" db="EMBL/GenBank/DDBJ databases">
        <title>Genome sequence of Bordetella holmseii.</title>
        <authorList>
            <person name="Harvill E."/>
            <person name="Goodfield L.L."/>
            <person name="Ivanov Y."/>
            <person name="Meyer J.A."/>
            <person name="Newth C."/>
            <person name="Cassiday P."/>
            <person name="Tondella M.L."/>
            <person name="Liao P."/>
            <person name="Zimmerman J."/>
            <person name="Meert K."/>
            <person name="Wessel D."/>
            <person name="Berger J."/>
            <person name="Dean J.M."/>
            <person name="Holubkov R."/>
            <person name="Burr J."/>
            <person name="Liu T."/>
            <person name="Brinkac L.M."/>
            <person name="Sanka R."/>
            <person name="Kim M."/>
            <person name="Losada L."/>
        </authorList>
    </citation>
    <scope>NUCLEOTIDE SEQUENCE [LARGE SCALE GENOMIC DNA]</scope>
    <source>
        <strain evidence="2 3">CDC-H585-BH</strain>
    </source>
</reference>
<proteinExistence type="predicted"/>
<dbReference type="PROSITE" id="PS51208">
    <property type="entry name" value="AUTOTRANSPORTER"/>
    <property type="match status" value="1"/>
</dbReference>
<dbReference type="Gene3D" id="2.40.128.130">
    <property type="entry name" value="Autotransporter beta-domain"/>
    <property type="match status" value="1"/>
</dbReference>
<dbReference type="SUPFAM" id="SSF103515">
    <property type="entry name" value="Autotransporter"/>
    <property type="match status" value="1"/>
</dbReference>
<dbReference type="GO" id="GO:0019867">
    <property type="term" value="C:outer membrane"/>
    <property type="evidence" value="ECO:0007669"/>
    <property type="project" value="InterPro"/>
</dbReference>
<dbReference type="InterPro" id="IPR036709">
    <property type="entry name" value="Autotransporte_beta_dom_sf"/>
</dbReference>
<dbReference type="EMBL" id="JFZZ01000026">
    <property type="protein sequence ID" value="KAK97463.1"/>
    <property type="molecule type" value="Genomic_DNA"/>
</dbReference>
<dbReference type="InterPro" id="IPR003991">
    <property type="entry name" value="Pertactin_virulence_factor"/>
</dbReference>
<dbReference type="PRINTS" id="PR01484">
    <property type="entry name" value="PRTACTNFAMLY"/>
</dbReference>
<dbReference type="AlphaFoldDB" id="A0A158M7Q9"/>
<dbReference type="InterPro" id="IPR006315">
    <property type="entry name" value="OM_autotransptr_brl_dom"/>
</dbReference>
<feature type="domain" description="Autotransporter" evidence="1">
    <location>
        <begin position="87"/>
        <end position="284"/>
    </location>
</feature>
<gene>
    <name evidence="2" type="ORF">L497_1873</name>
</gene>
<sequence length="284" mass="31191">MRYHLIHAAGSQADSFALNNSQVDIGAYRYQLALNQDGTQADDWYLSTSRQSMSETTRNAVMLANVTPTIWNSELFILRSRLGELRGQAPSNSVWGKYITGKNRVTNNVAYDQTMNGFMVGADRQFDLQTARLFVGGLFSYSDSDLKADDSRGKVDSYALGMYTTWLHDSGYYVDGVVKVNRFKTDNDARFNAGTSKANDKTTGVGVSIEAGKHIVIDSFFVEPYLQLAAFRGGKTKYGYSNGVQVEADSVKSVSAEAGLTLGKTFTLDSGALIKPYARIALNH</sequence>
<accession>A0A158M7Q9</accession>